<dbReference type="InterPro" id="IPR051092">
    <property type="entry name" value="FYVE_RhoGEF_PH"/>
</dbReference>
<dbReference type="InterPro" id="IPR055251">
    <property type="entry name" value="SOS1_NGEF_PH"/>
</dbReference>
<dbReference type="PANTHER" id="PTHR12673">
    <property type="entry name" value="FACIOGENITAL DYSPLASIA PROTEIN"/>
    <property type="match status" value="1"/>
</dbReference>
<reference evidence="4" key="1">
    <citation type="journal article" date="2006" name="Science">
        <title>Ancient noncoding elements conserved in the human genome.</title>
        <authorList>
            <person name="Venkatesh B."/>
            <person name="Kirkness E.F."/>
            <person name="Loh Y.H."/>
            <person name="Halpern A.L."/>
            <person name="Lee A.P."/>
            <person name="Johnson J."/>
            <person name="Dandona N."/>
            <person name="Viswanathan L.D."/>
            <person name="Tay A."/>
            <person name="Venter J.C."/>
            <person name="Strausberg R.L."/>
            <person name="Brenner S."/>
        </authorList>
    </citation>
    <scope>NUCLEOTIDE SEQUENCE [LARGE SCALE GENOMIC DNA]</scope>
</reference>
<protein>
    <submittedName>
        <fullName evidence="3">FYVE, RhoGEF and PH domain-containing protein 2-like</fullName>
    </submittedName>
</protein>
<reference evidence="4" key="2">
    <citation type="journal article" date="2007" name="PLoS Biol.">
        <title>Survey sequencing and comparative analysis of the elephant shark (Callorhinchus milii) genome.</title>
        <authorList>
            <person name="Venkatesh B."/>
            <person name="Kirkness E.F."/>
            <person name="Loh Y.H."/>
            <person name="Halpern A.L."/>
            <person name="Lee A.P."/>
            <person name="Johnson J."/>
            <person name="Dandona N."/>
            <person name="Viswanathan L.D."/>
            <person name="Tay A."/>
            <person name="Venter J.C."/>
            <person name="Strausberg R.L."/>
            <person name="Brenner S."/>
        </authorList>
    </citation>
    <scope>NUCLEOTIDE SEQUENCE [LARGE SCALE GENOMIC DNA]</scope>
</reference>
<accession>A0A4W3GYI5</accession>
<dbReference type="GO" id="GO:0007010">
    <property type="term" value="P:cytoskeleton organization"/>
    <property type="evidence" value="ECO:0007669"/>
    <property type="project" value="TreeGrafter"/>
</dbReference>
<dbReference type="PANTHER" id="PTHR12673:SF82">
    <property type="entry name" value="FYVE, RHOGEF AND PH DOMAIN-CONTAINING PROTEIN 2"/>
    <property type="match status" value="1"/>
</dbReference>
<dbReference type="SUPFAM" id="SSF48065">
    <property type="entry name" value="DBL homology domain (DH-domain)"/>
    <property type="match status" value="1"/>
</dbReference>
<dbReference type="InterPro" id="IPR011993">
    <property type="entry name" value="PH-like_dom_sf"/>
</dbReference>
<dbReference type="Gene3D" id="1.20.900.10">
    <property type="entry name" value="Dbl homology (DH) domain"/>
    <property type="match status" value="1"/>
</dbReference>
<dbReference type="SUPFAM" id="SSF50729">
    <property type="entry name" value="PH domain-like"/>
    <property type="match status" value="1"/>
</dbReference>
<dbReference type="InterPro" id="IPR035899">
    <property type="entry name" value="DBL_dom_sf"/>
</dbReference>
<dbReference type="SMART" id="SM00233">
    <property type="entry name" value="PH"/>
    <property type="match status" value="1"/>
</dbReference>
<sequence length="249" mass="28422">MYGEYVKNFDKAMDLLDTMLEKCQPFREIIQEIQKKEMCGSLSLQHHMLEPVQRVPRYQLLLKDYVKKLPQDSPDRSDAEKSLEIIFEAANRSNAAIAELEKQQKMWDVYEMLGGEEDIVDPSNELLKEGPILKVSVRSSSTAERHLFLFNKMLLYCAPKLSLGSVKFTVRNKLPVDSVQVKEVNDVETPHCFLVSGKQRSLQLQARSQEEMEAWIQAIQESIVLSERKIDTFKAASLGPASPGHHVSQ</sequence>
<dbReference type="GO" id="GO:0005737">
    <property type="term" value="C:cytoplasm"/>
    <property type="evidence" value="ECO:0007669"/>
    <property type="project" value="TreeGrafter"/>
</dbReference>
<evidence type="ECO:0000259" key="2">
    <source>
        <dbReference type="PROSITE" id="PS50010"/>
    </source>
</evidence>
<dbReference type="Ensembl" id="ENSCMIT00000009731.1">
    <property type="protein sequence ID" value="ENSCMIP00000009473.1"/>
    <property type="gene ID" value="ENSCMIG00000005026.1"/>
</dbReference>
<dbReference type="PROSITE" id="PS50003">
    <property type="entry name" value="PH_DOMAIN"/>
    <property type="match status" value="1"/>
</dbReference>
<dbReference type="InterPro" id="IPR000219">
    <property type="entry name" value="DH_dom"/>
</dbReference>
<reference evidence="3" key="4">
    <citation type="submission" date="2025-08" db="UniProtKB">
        <authorList>
            <consortium name="Ensembl"/>
        </authorList>
    </citation>
    <scope>IDENTIFICATION</scope>
</reference>
<dbReference type="InParanoid" id="A0A4W3GYI5"/>
<dbReference type="GeneTree" id="ENSGT00940000161251"/>
<organism evidence="3 4">
    <name type="scientific">Callorhinchus milii</name>
    <name type="common">Ghost shark</name>
    <dbReference type="NCBI Taxonomy" id="7868"/>
    <lineage>
        <taxon>Eukaryota</taxon>
        <taxon>Metazoa</taxon>
        <taxon>Chordata</taxon>
        <taxon>Craniata</taxon>
        <taxon>Vertebrata</taxon>
        <taxon>Chondrichthyes</taxon>
        <taxon>Holocephali</taxon>
        <taxon>Chimaeriformes</taxon>
        <taxon>Callorhinchidae</taxon>
        <taxon>Callorhinchus</taxon>
    </lineage>
</organism>
<feature type="domain" description="DH" evidence="2">
    <location>
        <begin position="1"/>
        <end position="96"/>
    </location>
</feature>
<dbReference type="Gene3D" id="2.30.29.30">
    <property type="entry name" value="Pleckstrin-homology domain (PH domain)/Phosphotyrosine-binding domain (PTB)"/>
    <property type="match status" value="1"/>
</dbReference>
<feature type="domain" description="PH" evidence="1">
    <location>
        <begin position="125"/>
        <end position="224"/>
    </location>
</feature>
<evidence type="ECO:0000313" key="3">
    <source>
        <dbReference type="Ensembl" id="ENSCMIP00000009473.1"/>
    </source>
</evidence>
<dbReference type="Pfam" id="PF00621">
    <property type="entry name" value="RhoGEF"/>
    <property type="match status" value="1"/>
</dbReference>
<evidence type="ECO:0000259" key="1">
    <source>
        <dbReference type="PROSITE" id="PS50003"/>
    </source>
</evidence>
<dbReference type="AlphaFoldDB" id="A0A4W3GYI5"/>
<dbReference type="GO" id="GO:0046847">
    <property type="term" value="P:filopodium assembly"/>
    <property type="evidence" value="ECO:0007669"/>
    <property type="project" value="TreeGrafter"/>
</dbReference>
<dbReference type="PROSITE" id="PS50010">
    <property type="entry name" value="DH_2"/>
    <property type="match status" value="1"/>
</dbReference>
<reference evidence="3" key="5">
    <citation type="submission" date="2025-09" db="UniProtKB">
        <authorList>
            <consortium name="Ensembl"/>
        </authorList>
    </citation>
    <scope>IDENTIFICATION</scope>
</reference>
<evidence type="ECO:0000313" key="4">
    <source>
        <dbReference type="Proteomes" id="UP000314986"/>
    </source>
</evidence>
<dbReference type="GO" id="GO:0005085">
    <property type="term" value="F:guanyl-nucleotide exchange factor activity"/>
    <property type="evidence" value="ECO:0007669"/>
    <property type="project" value="InterPro"/>
</dbReference>
<dbReference type="Proteomes" id="UP000314986">
    <property type="component" value="Unassembled WGS sequence"/>
</dbReference>
<name>A0A4W3GYI5_CALMI</name>
<keyword evidence="4" id="KW-1185">Reference proteome</keyword>
<reference evidence="4" key="3">
    <citation type="journal article" date="2014" name="Nature">
        <title>Elephant shark genome provides unique insights into gnathostome evolution.</title>
        <authorList>
            <consortium name="International Elephant Shark Genome Sequencing Consortium"/>
            <person name="Venkatesh B."/>
            <person name="Lee A.P."/>
            <person name="Ravi V."/>
            <person name="Maurya A.K."/>
            <person name="Lian M.M."/>
            <person name="Swann J.B."/>
            <person name="Ohta Y."/>
            <person name="Flajnik M.F."/>
            <person name="Sutoh Y."/>
            <person name="Kasahara M."/>
            <person name="Hoon S."/>
            <person name="Gangu V."/>
            <person name="Roy S.W."/>
            <person name="Irimia M."/>
            <person name="Korzh V."/>
            <person name="Kondrychyn I."/>
            <person name="Lim Z.W."/>
            <person name="Tay B.H."/>
            <person name="Tohari S."/>
            <person name="Kong K.W."/>
            <person name="Ho S."/>
            <person name="Lorente-Galdos B."/>
            <person name="Quilez J."/>
            <person name="Marques-Bonet T."/>
            <person name="Raney B.J."/>
            <person name="Ingham P.W."/>
            <person name="Tay A."/>
            <person name="Hillier L.W."/>
            <person name="Minx P."/>
            <person name="Boehm T."/>
            <person name="Wilson R.K."/>
            <person name="Brenner S."/>
            <person name="Warren W.C."/>
        </authorList>
    </citation>
    <scope>NUCLEOTIDE SEQUENCE [LARGE SCALE GENOMIC DNA]</scope>
</reference>
<proteinExistence type="predicted"/>
<dbReference type="Pfam" id="PF22697">
    <property type="entry name" value="SOS1_NGEF_PH"/>
    <property type="match status" value="1"/>
</dbReference>
<dbReference type="InterPro" id="IPR001849">
    <property type="entry name" value="PH_domain"/>
</dbReference>